<evidence type="ECO:0000256" key="7">
    <source>
        <dbReference type="ARBA" id="ARBA00023017"/>
    </source>
</evidence>
<dbReference type="SUPFAM" id="SSF117281">
    <property type="entry name" value="Kelch motif"/>
    <property type="match status" value="1"/>
</dbReference>
<dbReference type="Pfam" id="PF24681">
    <property type="entry name" value="Kelch_KLHDC2_KLHL20_DRC7"/>
    <property type="match status" value="1"/>
</dbReference>
<dbReference type="Gene3D" id="3.10.490.20">
    <property type="match status" value="1"/>
</dbReference>
<dbReference type="Gene3D" id="2.120.10.80">
    <property type="entry name" value="Kelch-type beta propeller"/>
    <property type="match status" value="1"/>
</dbReference>
<evidence type="ECO:0000256" key="4">
    <source>
        <dbReference type="ARBA" id="ARBA00022701"/>
    </source>
</evidence>
<dbReference type="InterPro" id="IPR041228">
    <property type="entry name" value="Dynein_C"/>
</dbReference>
<dbReference type="Pfam" id="PF12780">
    <property type="entry name" value="AAA_8"/>
    <property type="match status" value="1"/>
</dbReference>
<dbReference type="Gene3D" id="1.20.1270.280">
    <property type="match status" value="1"/>
</dbReference>
<accession>A0ABQ6N7U1</accession>
<evidence type="ECO:0000256" key="12">
    <source>
        <dbReference type="ARBA" id="ARBA00023273"/>
    </source>
</evidence>
<dbReference type="Gene3D" id="6.10.140.1060">
    <property type="match status" value="1"/>
</dbReference>
<dbReference type="Pfam" id="PF12774">
    <property type="entry name" value="AAA_6"/>
    <property type="match status" value="1"/>
</dbReference>
<dbReference type="InterPro" id="IPR024317">
    <property type="entry name" value="Dynein_heavy_chain_D4_dom"/>
</dbReference>
<keyword evidence="12" id="KW-0966">Cell projection</keyword>
<dbReference type="Pfam" id="PF12777">
    <property type="entry name" value="MT"/>
    <property type="match status" value="1"/>
</dbReference>
<dbReference type="InterPro" id="IPR035699">
    <property type="entry name" value="AAA_6"/>
</dbReference>
<evidence type="ECO:0000256" key="2">
    <source>
        <dbReference type="ARBA" id="ARBA00008887"/>
    </source>
</evidence>
<feature type="domain" description="AAA+ ATPase" evidence="15">
    <location>
        <begin position="1289"/>
        <end position="1427"/>
    </location>
</feature>
<evidence type="ECO:0000259" key="15">
    <source>
        <dbReference type="SMART" id="SM00382"/>
    </source>
</evidence>
<dbReference type="InterPro" id="IPR042228">
    <property type="entry name" value="Dynein_linker_3"/>
</dbReference>
<dbReference type="Pfam" id="PF03028">
    <property type="entry name" value="Dynein_heavy"/>
    <property type="match status" value="1"/>
</dbReference>
<keyword evidence="17" id="KW-1185">Reference proteome</keyword>
<evidence type="ECO:0000256" key="6">
    <source>
        <dbReference type="ARBA" id="ARBA00022840"/>
    </source>
</evidence>
<dbReference type="InterPro" id="IPR041466">
    <property type="entry name" value="Dynein_AAA5_ext"/>
</dbReference>
<dbReference type="Pfam" id="PF17857">
    <property type="entry name" value="AAA_lid_1"/>
    <property type="match status" value="1"/>
</dbReference>
<dbReference type="InterPro" id="IPR043157">
    <property type="entry name" value="Dynein_AAA1S"/>
</dbReference>
<dbReference type="InterPro" id="IPR043160">
    <property type="entry name" value="Dynein_C_barrel"/>
</dbReference>
<evidence type="ECO:0000256" key="3">
    <source>
        <dbReference type="ARBA" id="ARBA00022490"/>
    </source>
</evidence>
<feature type="coiled-coil region" evidence="14">
    <location>
        <begin position="2497"/>
        <end position="2524"/>
    </location>
</feature>
<evidence type="ECO:0000256" key="11">
    <source>
        <dbReference type="ARBA" id="ARBA00023212"/>
    </source>
</evidence>
<dbReference type="Gene3D" id="1.10.8.720">
    <property type="entry name" value="Region D6 of dynein motor"/>
    <property type="match status" value="1"/>
</dbReference>
<comment type="subcellular location">
    <subcellularLocation>
        <location evidence="1">Cytoplasm</location>
        <location evidence="1">Cytoskeleton</location>
        <location evidence="1">Cilium axoneme</location>
    </subcellularLocation>
</comment>
<dbReference type="Gene3D" id="1.20.920.30">
    <property type="match status" value="1"/>
</dbReference>
<dbReference type="InterPro" id="IPR004273">
    <property type="entry name" value="Dynein_heavy_D6_P-loop"/>
</dbReference>
<dbReference type="SUPFAM" id="SSF52540">
    <property type="entry name" value="P-loop containing nucleoside triphosphate hydrolases"/>
    <property type="match status" value="4"/>
</dbReference>
<proteinExistence type="inferred from homology"/>
<dbReference type="InterPro" id="IPR003593">
    <property type="entry name" value="AAA+_ATPase"/>
</dbReference>
<dbReference type="Pfam" id="PF18199">
    <property type="entry name" value="Dynein_C"/>
    <property type="match status" value="1"/>
</dbReference>
<protein>
    <recommendedName>
        <fullName evidence="15">AAA+ ATPase domain-containing protein</fullName>
    </recommendedName>
</protein>
<feature type="repeat" description="Filamin" evidence="13">
    <location>
        <begin position="356"/>
        <end position="481"/>
    </location>
</feature>
<dbReference type="Pfam" id="PF12775">
    <property type="entry name" value="AAA_7"/>
    <property type="match status" value="1"/>
</dbReference>
<dbReference type="PANTHER" id="PTHR45703">
    <property type="entry name" value="DYNEIN HEAVY CHAIN"/>
    <property type="match status" value="1"/>
</dbReference>
<dbReference type="PANTHER" id="PTHR45703:SF8">
    <property type="entry name" value="DYNEINS HEAVY CHAIN"/>
    <property type="match status" value="1"/>
</dbReference>
<keyword evidence="10" id="KW-0505">Motor protein</keyword>
<dbReference type="Gene3D" id="1.10.472.130">
    <property type="match status" value="1"/>
</dbReference>
<dbReference type="Gene3D" id="3.20.180.20">
    <property type="entry name" value="Dynein heavy chain, N-terminal domain 2"/>
    <property type="match status" value="1"/>
</dbReference>
<dbReference type="Gene3D" id="2.60.40.10">
    <property type="entry name" value="Immunoglobulins"/>
    <property type="match status" value="1"/>
</dbReference>
<dbReference type="InterPro" id="IPR015915">
    <property type="entry name" value="Kelch-typ_b-propeller"/>
</dbReference>
<dbReference type="InterPro" id="IPR024743">
    <property type="entry name" value="Dynein_HC_stalk"/>
</dbReference>
<keyword evidence="4" id="KW-0493">Microtubule</keyword>
<keyword evidence="5" id="KW-0547">Nucleotide-binding</keyword>
<reference evidence="16 17" key="1">
    <citation type="journal article" date="2023" name="Commun. Biol.">
        <title>Genome analysis of Parmales, the sister group of diatoms, reveals the evolutionary specialization of diatoms from phago-mixotrophs to photoautotrophs.</title>
        <authorList>
            <person name="Ban H."/>
            <person name="Sato S."/>
            <person name="Yoshikawa S."/>
            <person name="Yamada K."/>
            <person name="Nakamura Y."/>
            <person name="Ichinomiya M."/>
            <person name="Sato N."/>
            <person name="Blanc-Mathieu R."/>
            <person name="Endo H."/>
            <person name="Kuwata A."/>
            <person name="Ogata H."/>
        </authorList>
    </citation>
    <scope>NUCLEOTIDE SEQUENCE [LARGE SCALE GENOMIC DNA]</scope>
</reference>
<evidence type="ECO:0000256" key="5">
    <source>
        <dbReference type="ARBA" id="ARBA00022741"/>
    </source>
</evidence>
<dbReference type="InterPro" id="IPR042219">
    <property type="entry name" value="AAA_lid_11_sf"/>
</dbReference>
<dbReference type="PROSITE" id="PS50194">
    <property type="entry name" value="FILAMIN_REPEAT"/>
    <property type="match status" value="1"/>
</dbReference>
<dbReference type="Pfam" id="PF08393">
    <property type="entry name" value="DHC_N2"/>
    <property type="match status" value="1"/>
</dbReference>
<feature type="coiled-coil region" evidence="14">
    <location>
        <begin position="2740"/>
        <end position="2788"/>
    </location>
</feature>
<comment type="similarity">
    <text evidence="2">Belongs to the dynein heavy chain family.</text>
</comment>
<keyword evidence="8 14" id="KW-0175">Coiled coil</keyword>
<dbReference type="Gene3D" id="3.40.50.300">
    <property type="entry name" value="P-loop containing nucleotide triphosphate hydrolases"/>
    <property type="match status" value="5"/>
</dbReference>
<comment type="caution">
    <text evidence="16">The sequence shown here is derived from an EMBL/GenBank/DDBJ whole genome shotgun (WGS) entry which is preliminary data.</text>
</comment>
<dbReference type="Proteomes" id="UP001165060">
    <property type="component" value="Unassembled WGS sequence"/>
</dbReference>
<dbReference type="Gene3D" id="1.20.920.20">
    <property type="match status" value="1"/>
</dbReference>
<dbReference type="CDD" id="cd00102">
    <property type="entry name" value="IPT"/>
    <property type="match status" value="1"/>
</dbReference>
<dbReference type="InterPro" id="IPR014756">
    <property type="entry name" value="Ig_E-set"/>
</dbReference>
<keyword evidence="6" id="KW-0067">ATP-binding</keyword>
<dbReference type="InterPro" id="IPR013602">
    <property type="entry name" value="Dynein_heavy_linker"/>
</dbReference>
<keyword evidence="3" id="KW-0963">Cytoplasm</keyword>
<keyword evidence="7" id="KW-0243">Dynein</keyword>
<dbReference type="Pfam" id="PF18198">
    <property type="entry name" value="AAA_lid_11"/>
    <property type="match status" value="1"/>
</dbReference>
<dbReference type="InterPro" id="IPR041589">
    <property type="entry name" value="DNAH3_AAA_lid_1"/>
</dbReference>
<feature type="domain" description="AAA+ ATPase" evidence="15">
    <location>
        <begin position="1904"/>
        <end position="2055"/>
    </location>
</feature>
<dbReference type="InterPro" id="IPR001298">
    <property type="entry name" value="Filamin/ABP280_rpt"/>
</dbReference>
<dbReference type="Pfam" id="PF00630">
    <property type="entry name" value="Filamin"/>
    <property type="match status" value="1"/>
</dbReference>
<keyword evidence="11" id="KW-0206">Cytoskeleton</keyword>
<name>A0ABQ6N7U1_9STRA</name>
<sequence length="4019" mass="448319">PPPLTPPRSTERWFQPSEGKTVEVDGVVKFKSDWPNVPHPRGSHSSVVMGRGKGSAGTLLVFGGYGGAGFTRKDFNDLHSLSLSNFGWSPVETTGEVPEERSGHRAVAVKDSMYVMGGWNAQVQFDDMYILDTATWTWSKPESACGPDNWGDYRWNFSAVSIFAVPNWKIFVFGGNSGDLSDSTRPQGTYRSDIQVLECTEVDPSWSRPDVATASPSPRGDTECVYYEDTGSLVLFGGWANRWYGDLHVCKIEDVVGPPYNVSSVESAEWSNPIGPVTGDSTMTMGGEGFKAVNGNATVRFACAKGFVEVQGEVTSDATVQFSTPNFEKYGPVEVECRMKIGPKSLTNASVGFSFFSVTDSTKSLAFGPGLLTGTCPAVPTSFVIQAKDKTGADRICGMDEFCVTISEIDAYKPMEEVEDEPDAEANEEFIDAYITDHNNGTYTVEYTPPRPGKYSIDVVFEGTFKGKTGPVRGSPFVTEAIEGTDESMNSLNGPLLMNSIRTSTKGLKDFADKSIKGMKKKANKEDVKSLIAVKEHLKNVAARTDELETSIDINMAALHFMKKTGAEKVDSMINALDGAANLWHDAAGLAPTTATSIVPLNRVWVEKTEKSIEEYTKGMLKKQKEYKKRPFWSYTDENDKTIGHVAANKFMKDAEKFLTSEKLVFDENAHLCSIFGIDSLIEEPKQVIEEMHVDIEKMKELWVVSESLEDYLANSKALLWSAVDAEALDDGCKAQMKLIKALHKNCRWSPAFKSLDKLCKDFLATIPLIQALGAKAMRNRHWTMLMKATGKTFVPPYEDDQLLLGGLLDLKLHEFSNDVEEICDQAVKEEKMEKQLEALEARWSGVEFIMQPYQDTDVPLLGIGEEDFEALENDQLTVQSMLASRFLAQFETEVVAWNKALLNVNEVFLLCTEIQRTWSYLEPLFIKSEEVKRELPEDATRFATIDVTVKDTLKKAWKIRNIKEAFNEEGLDKKLMGLQEQLEVCKKSLKDFLDGRCRQFPRYYFVSEADLLDILSNGSQPEKILSHTSKIFLSTKTFTLGEELTNNGRPIATHFVAGVGSETVDFEPPVPLEGKVEIYMQTVLDAQKLSIFQTVKRSIARYAEISRPEWILCKDENTGKPLDPAQTTLIVLAVYYVQEVEQVFEDFKTDQADAMTKYMDKQVDQLSDLIRLTQSTLSKGDRTRVMVCITMDAHGRDIVQGLNRGNITKVDAFQWQSQLKHKFRVSPSHARYQNRDPALRGSGGERAEIAICDAILPYDYEYLGNGPRLVITPLTDRVYVTATQALNLYMGCAPAGPAGTGKTESTKDLSSALAKLIYVINCSPEMDYQGLGNIFRGVASSGAWVCFDEFNRLIPEVLSVCTVQYKSVCDGIAADSIRVRVEGAEVSLDPTCGAFITMNPGYLGRSELPEGLKALFRPMTVMVPDLVLICENMLMAEGFVTAKALASKFYCLYNLLKALLSAQLHYDWGRRAIKSVLVVAGGFKRAEPDLAEDALLMRALRDFNTPKIVKEDEIVFHGLLGDLFPGINPERKLDEELETFVRKACVKLGNDAEPEFCLKIVQCEELLQIRHCVFVMGPAGAGKSQCWRTLKEARNMRNPENPTKTVDLNPKAVKTEELYGFISLATREWKDGLLSNIMRELSSIPDEKPKWIMLDGDLDANWIESMNSVMDDNRMLTLASNERIPLLPHMKMIFEIRDLKHATPATVSRAGILYISTDEGTQWRSLVNSWILKNSTKYSDEINATFRTLFDTYLAPSLLWLLINTSAVVPIEDMNRIQVLLYMLDGVLSPENTTTPATLETVFVYCCVWALGSSLTLADDGTDYRKMFSDYWREEWKAVKFPSRETVFDYWLDPATNTFDGWTKSPYFTSVEYDSRVTPMGQVTVATPETCSVVFWMNVLVDMRKPIMLAGPAGTGKTQLVNGMLSTFDPAVRVSATINYNYYTTSAVLADTMAISLEKKTGSNFGPPGQTKLVYFVDDLNLPEVDTYNTQSAIAHLRQHMEYEHCFELQKMTLKNIANTQVVTCMNPTAGCMFVNPRLQRWFATFAIGLPGPTSLLTIYQTFLDGHLKIFDADLKASANSNNLIKAAMGLHAAVSNTFRKTAVNFHYEFNIRHISNVFQGLLVSKPEQFNTVDKFVLLWLHESERVYGDRLVSPEDLAKYNLLAQAQCKKVFPSFPVVRYYADTDKAEPLVFCHFAESILEQVYDQITDYADMSHVLEGALAEYNEQNATMDLVLFKDAMCHIARIVRIVLNEGGHALLVGVGGSGKQSLSRLSAYICGYTVIQIVISGTYGINDLKDDLKIMYNKAGMKEEGVMFLLTDSQIVNERFLVYLNDLLASGNIPDLFAPDEIDTIVNGVTNRVKAAGIVPEKKACWEFFIGEIRKNLHVCLAFSPVGDDFRTRARRFPAIVNCTVIDWFQPWPENALLNVGQRFLSDMDLDGEANRTAIEKFLPFSFLAVNRMTNEFRRIERRHVYTTPKSFLELLKLYGVLLEKKRTEAAKNIDRLDNGLAKLKDTAEGVEQLEIDLKIMVDDATIKKETAEAKAEVVGKEKAIVDVETTAAQIEAAEVEKIQQEVGTKAADTEADLAKALPAVEAAMGALNTLDVKDISACKGMQKPPPGVDDIFSATMVLLAGVMPSIQVQKNGKVKDRDWGAAKKSLMSDVKAYMECLKLIKTKVDDGTINPINFKEVQQYLALEHFDVDIIKGKNSAAGGLCSFVLNICIYYEIVTTVEPKRLALKQANEQLDAANTKLAVVMKNVGELEAKLAVLTSELAEANAIKKKAMDDVAKGESKLNLAQRLTNALASENERWGVNVVVMKDDAKLLTGDVLLASAFISYIGPFTKPFRTKLMDDEFLPFLQREFKAAAGEGGKVPMSDAPDVLKILTTPAEVAGWNADQLPADIVSSENGSIVCNSSRWPLLIDPQLQGIAWIRNRESGADRDLQIVRLGQKDLIRKLEKALDRGTTILIENLGETLEAVLNPVIQRATIKRGSKFFIKVGDKECDFHPNFKLYLHTKLGNPHYPPEIQAECTLVNFTVTLEGLEDQLLTKVVAKERPDLASLSEELVSQQNGFTIKVKELEDNILNKLKEAEGDITEDVELIEGLEETKRISLDIEEKSRVSKETQAQIFITSEKYRSVANRSSLLFFLMNDLVKVHTYYIYSLAAFSGVFFRGIDLVKELVPEKEEGEEEDDEEEKVEKTDEELAARCIVLIDSITTTVFNYVRRGLFVVDKLTVATLLTLKILVNDGLMKQEDVDMLVMGKIHTDPGNMGPLHEWLPDSIWPKIKSLETMACFKGLGDNMQSDSDDWSAWFDVEKAEQAKLPGEYEKSLDTFQKLTLLRAIRPDRVSNGLTNFIGQTMGKKYVTEKPFDMAQTYAETTPATPVFFVLFAGVDPTPNVENLGKTFGITLENKNFINISMGQGQEPYAEAVVERFAKEGGWVMLQNCHLMSSWVPRLERLLEVVSSDAHENFRCFISAEPPPMASWHNMPESLMQSCIKVANEAPADVQSNLIRAWDNFNPGHSTPQATLIERCDKQDPMKACLFSLCWFHSIVCGRKRFGQQGFSRKYSFNTGDLIICANVLKSYLNANPTTPWDDLKYIFGQIMYGGHITDAWDRRTCITYLEVYQAPELLSGLEFAPGFKSPNPSALDYDGYLNYIDTAMPPESPLLFGLHPNAEIGYLTSGTDSLFFKILSMSGGGGGGGGGDGGNDIVKTTMTDLMGRLPEKFGLVEIGLRAKELVKGDQGPFVVVAQQECGRMNVLLQEMGKTLSDLDKGLKGQLNMSQPMEDLATAFSINQWPGRNPFAKCTWEKFAWPSQKNLVSQFADMLVRIDQLNNWSADLNTPNCIWLPGLFNPSSYLTAVKQVVSRKTGVALDKMDVDTHVTSIWDHTEITEPAFEGTYIHGFFIEGARWPTGEDAGDPFVVHGTSCSGSLAESRLKELLPTMPVLYIKTSIIQPHWEPSPVGYLRNDPSVFEAPVYTTTFRGPTYVFLATMRSDVPVWKWVLGGVALMMQSDD</sequence>
<dbReference type="SUPFAM" id="SSF81296">
    <property type="entry name" value="E set domains"/>
    <property type="match status" value="1"/>
</dbReference>
<dbReference type="SMART" id="SM00557">
    <property type="entry name" value="IG_FLMN"/>
    <property type="match status" value="1"/>
</dbReference>
<dbReference type="InterPro" id="IPR027417">
    <property type="entry name" value="P-loop_NTPase"/>
</dbReference>
<dbReference type="SMART" id="SM00382">
    <property type="entry name" value="AAA"/>
    <property type="match status" value="2"/>
</dbReference>
<dbReference type="Gene3D" id="1.20.58.1120">
    <property type="match status" value="1"/>
</dbReference>
<evidence type="ECO:0000313" key="17">
    <source>
        <dbReference type="Proteomes" id="UP001165060"/>
    </source>
</evidence>
<organism evidence="16 17">
    <name type="scientific">Tetraparma gracilis</name>
    <dbReference type="NCBI Taxonomy" id="2962635"/>
    <lineage>
        <taxon>Eukaryota</taxon>
        <taxon>Sar</taxon>
        <taxon>Stramenopiles</taxon>
        <taxon>Ochrophyta</taxon>
        <taxon>Bolidophyceae</taxon>
        <taxon>Parmales</taxon>
        <taxon>Triparmaceae</taxon>
        <taxon>Tetraparma</taxon>
    </lineage>
</organism>
<dbReference type="InterPro" id="IPR041658">
    <property type="entry name" value="AAA_lid_11"/>
</dbReference>
<dbReference type="Pfam" id="PF12781">
    <property type="entry name" value="AAA_9"/>
    <property type="match status" value="1"/>
</dbReference>
<dbReference type="EMBL" id="BRYB01001122">
    <property type="protein sequence ID" value="GMI43367.1"/>
    <property type="molecule type" value="Genomic_DNA"/>
</dbReference>
<evidence type="ECO:0000256" key="14">
    <source>
        <dbReference type="SAM" id="Coils"/>
    </source>
</evidence>
<evidence type="ECO:0000313" key="16">
    <source>
        <dbReference type="EMBL" id="GMI43367.1"/>
    </source>
</evidence>
<evidence type="ECO:0000256" key="8">
    <source>
        <dbReference type="ARBA" id="ARBA00023054"/>
    </source>
</evidence>
<dbReference type="InterPro" id="IPR013783">
    <property type="entry name" value="Ig-like_fold"/>
</dbReference>
<evidence type="ECO:0000256" key="1">
    <source>
        <dbReference type="ARBA" id="ARBA00004430"/>
    </source>
</evidence>
<dbReference type="InterPro" id="IPR017868">
    <property type="entry name" value="Filamin/ABP280_repeat-like"/>
</dbReference>
<dbReference type="InterPro" id="IPR026983">
    <property type="entry name" value="DHC"/>
</dbReference>
<evidence type="ECO:0000256" key="9">
    <source>
        <dbReference type="ARBA" id="ARBA00023069"/>
    </source>
</evidence>
<evidence type="ECO:0000256" key="13">
    <source>
        <dbReference type="PROSITE-ProRule" id="PRU00087"/>
    </source>
</evidence>
<dbReference type="Gene3D" id="1.10.8.710">
    <property type="match status" value="1"/>
</dbReference>
<dbReference type="Gene3D" id="1.10.8.1220">
    <property type="match status" value="1"/>
</dbReference>
<dbReference type="InterPro" id="IPR035706">
    <property type="entry name" value="AAA_9"/>
</dbReference>
<dbReference type="Pfam" id="PF17852">
    <property type="entry name" value="Dynein_AAA_lid"/>
    <property type="match status" value="1"/>
</dbReference>
<feature type="non-terminal residue" evidence="16">
    <location>
        <position position="1"/>
    </location>
</feature>
<keyword evidence="9" id="KW-0969">Cilium</keyword>
<dbReference type="Gene3D" id="1.20.140.100">
    <property type="entry name" value="Dynein heavy chain, N-terminal domain 2"/>
    <property type="match status" value="1"/>
</dbReference>
<evidence type="ECO:0000256" key="10">
    <source>
        <dbReference type="ARBA" id="ARBA00023175"/>
    </source>
</evidence>
<dbReference type="InterPro" id="IPR042222">
    <property type="entry name" value="Dynein_2_N"/>
</dbReference>
<gene>
    <name evidence="16" type="ORF">TeGR_g5831</name>
</gene>
<dbReference type="Gene3D" id="1.10.287.2620">
    <property type="match status" value="1"/>
</dbReference>